<dbReference type="InterPro" id="IPR037171">
    <property type="entry name" value="NagB/RpiA_transferase-like"/>
</dbReference>
<comment type="similarity">
    <text evidence="4 7">Belongs to the glucosamine/galactosamine-6-phosphate isomerase family. 6-phosphogluconolactonase subfamily.</text>
</comment>
<evidence type="ECO:0000256" key="1">
    <source>
        <dbReference type="ARBA" id="ARBA00000832"/>
    </source>
</evidence>
<evidence type="ECO:0000256" key="3">
    <source>
        <dbReference type="ARBA" id="ARBA00004961"/>
    </source>
</evidence>
<feature type="domain" description="Glucosamine/galactosamine-6-phosphate isomerase" evidence="8">
    <location>
        <begin position="21"/>
        <end position="233"/>
    </location>
</feature>
<proteinExistence type="inferred from homology"/>
<reference evidence="9 10" key="1">
    <citation type="submission" date="2024-11" db="EMBL/GenBank/DDBJ databases">
        <title>Draft genome sequences of two bacteria associated to sugarcane roots in Colombia.</title>
        <authorList>
            <person name="Pardo-Diaz S."/>
            <person name="Masmela-Mendoza J."/>
            <person name="Delgadillo-Duran P."/>
            <person name="Bautista E.J."/>
            <person name="Rojas-Tapias D.F."/>
        </authorList>
    </citation>
    <scope>NUCLEOTIDE SEQUENCE [LARGE SCALE GENOMIC DNA]</scope>
    <source>
        <strain evidence="9 10">Ap18</strain>
    </source>
</reference>
<keyword evidence="7 9" id="KW-0378">Hydrolase</keyword>
<dbReference type="Gene3D" id="3.40.50.1360">
    <property type="match status" value="1"/>
</dbReference>
<sequence>MSPLALPTRHGQRHPRRVFATPRDLADALAEGIATRLRDALVSRGGASLVVSGGRTPEALFTRLAAMPLNWSAVTVTLADERWVPPTDTASNEALVRRSLLTGPAAQARFVGLYTGHASPEAGEDACNTRVGALSRPFDVVLLGMGEDGHTASLFPGSCGLAAALSPSPCQAVQAVRAPGLGHPRMTLTLPTLLDSRSVLLVITGAGKLRTLDQAEAGGPVEVMPVRALLRQDRVLVDINWAPETANEGAPA</sequence>
<dbReference type="EMBL" id="JBJLSN010000072">
    <property type="protein sequence ID" value="MFL7905240.1"/>
    <property type="molecule type" value="Genomic_DNA"/>
</dbReference>
<dbReference type="SUPFAM" id="SSF100950">
    <property type="entry name" value="NagB/RpiA/CoA transferase-like"/>
    <property type="match status" value="1"/>
</dbReference>
<dbReference type="InterPro" id="IPR006148">
    <property type="entry name" value="Glc/Gal-6P_isomerase"/>
</dbReference>
<evidence type="ECO:0000256" key="7">
    <source>
        <dbReference type="RuleBase" id="RU365095"/>
    </source>
</evidence>
<dbReference type="Pfam" id="PF01182">
    <property type="entry name" value="Glucosamine_iso"/>
    <property type="match status" value="1"/>
</dbReference>
<evidence type="ECO:0000256" key="6">
    <source>
        <dbReference type="ARBA" id="ARBA00020337"/>
    </source>
</evidence>
<dbReference type="CDD" id="cd01400">
    <property type="entry name" value="6PGL"/>
    <property type="match status" value="1"/>
</dbReference>
<gene>
    <name evidence="7 9" type="primary">pgl</name>
    <name evidence="9" type="ORF">ACJ41P_29205</name>
</gene>
<evidence type="ECO:0000256" key="5">
    <source>
        <dbReference type="ARBA" id="ARBA00013198"/>
    </source>
</evidence>
<accession>A0ABW8VFR3</accession>
<comment type="pathway">
    <text evidence="3 7">Carbohydrate degradation; pentose phosphate pathway; D-ribulose 5-phosphate from D-glucose 6-phosphate (oxidative stage): step 2/3.</text>
</comment>
<dbReference type="PANTHER" id="PTHR11054">
    <property type="entry name" value="6-PHOSPHOGLUCONOLACTONASE"/>
    <property type="match status" value="1"/>
</dbReference>
<protein>
    <recommendedName>
        <fullName evidence="6 7">6-phosphogluconolactonase</fullName>
        <shortName evidence="7">6PGL</shortName>
        <ecNumber evidence="5 7">3.1.1.31</ecNumber>
    </recommendedName>
</protein>
<dbReference type="RefSeq" id="WP_145706580.1">
    <property type="nucleotide sequence ID" value="NZ_JBJLSN010000072.1"/>
</dbReference>
<evidence type="ECO:0000256" key="2">
    <source>
        <dbReference type="ARBA" id="ARBA00002681"/>
    </source>
</evidence>
<dbReference type="Proteomes" id="UP001628281">
    <property type="component" value="Unassembled WGS sequence"/>
</dbReference>
<dbReference type="NCBIfam" id="TIGR01198">
    <property type="entry name" value="pgl"/>
    <property type="match status" value="1"/>
</dbReference>
<organism evidence="9 10">
    <name type="scientific">Azospirillum argentinense</name>
    <dbReference type="NCBI Taxonomy" id="2970906"/>
    <lineage>
        <taxon>Bacteria</taxon>
        <taxon>Pseudomonadati</taxon>
        <taxon>Pseudomonadota</taxon>
        <taxon>Alphaproteobacteria</taxon>
        <taxon>Rhodospirillales</taxon>
        <taxon>Azospirillaceae</taxon>
        <taxon>Azospirillum</taxon>
    </lineage>
</organism>
<dbReference type="PANTHER" id="PTHR11054:SF0">
    <property type="entry name" value="6-PHOSPHOGLUCONOLACTONASE"/>
    <property type="match status" value="1"/>
</dbReference>
<evidence type="ECO:0000256" key="4">
    <source>
        <dbReference type="ARBA" id="ARBA00010662"/>
    </source>
</evidence>
<keyword evidence="10" id="KW-1185">Reference proteome</keyword>
<evidence type="ECO:0000259" key="8">
    <source>
        <dbReference type="Pfam" id="PF01182"/>
    </source>
</evidence>
<dbReference type="EC" id="3.1.1.31" evidence="5 7"/>
<comment type="caution">
    <text evidence="9">The sequence shown here is derived from an EMBL/GenBank/DDBJ whole genome shotgun (WGS) entry which is preliminary data.</text>
</comment>
<evidence type="ECO:0000313" key="10">
    <source>
        <dbReference type="Proteomes" id="UP001628281"/>
    </source>
</evidence>
<dbReference type="InterPro" id="IPR005900">
    <property type="entry name" value="6-phosphogluconolactonase_DevB"/>
</dbReference>
<comment type="function">
    <text evidence="2 7">Hydrolysis of 6-phosphogluconolactone to 6-phosphogluconate.</text>
</comment>
<dbReference type="GO" id="GO:0017057">
    <property type="term" value="F:6-phosphogluconolactonase activity"/>
    <property type="evidence" value="ECO:0007669"/>
    <property type="project" value="UniProtKB-EC"/>
</dbReference>
<evidence type="ECO:0000313" key="9">
    <source>
        <dbReference type="EMBL" id="MFL7905240.1"/>
    </source>
</evidence>
<name>A0ABW8VFR3_9PROT</name>
<comment type="catalytic activity">
    <reaction evidence="1 7">
        <text>6-phospho-D-glucono-1,5-lactone + H2O = 6-phospho-D-gluconate + H(+)</text>
        <dbReference type="Rhea" id="RHEA:12556"/>
        <dbReference type="ChEBI" id="CHEBI:15377"/>
        <dbReference type="ChEBI" id="CHEBI:15378"/>
        <dbReference type="ChEBI" id="CHEBI:57955"/>
        <dbReference type="ChEBI" id="CHEBI:58759"/>
        <dbReference type="EC" id="3.1.1.31"/>
    </reaction>
</comment>
<dbReference type="InterPro" id="IPR039104">
    <property type="entry name" value="6PGL"/>
</dbReference>